<evidence type="ECO:0000313" key="3">
    <source>
        <dbReference type="Proteomes" id="UP000176198"/>
    </source>
</evidence>
<dbReference type="STRING" id="1802471.A2115_02555"/>
<reference evidence="2 3" key="1">
    <citation type="journal article" date="2016" name="Nat. Commun.">
        <title>Thousands of microbial genomes shed light on interconnected biogeochemical processes in an aquifer system.</title>
        <authorList>
            <person name="Anantharaman K."/>
            <person name="Brown C.T."/>
            <person name="Hug L.A."/>
            <person name="Sharon I."/>
            <person name="Castelle C.J."/>
            <person name="Probst A.J."/>
            <person name="Thomas B.C."/>
            <person name="Singh A."/>
            <person name="Wilkins M.J."/>
            <person name="Karaoz U."/>
            <person name="Brodie E.L."/>
            <person name="Williams K.H."/>
            <person name="Hubbard S.S."/>
            <person name="Banfield J.F."/>
        </authorList>
    </citation>
    <scope>NUCLEOTIDE SEQUENCE [LARGE SCALE GENOMIC DNA]</scope>
</reference>
<feature type="domain" description="Glycosyltransferase 2-like" evidence="1">
    <location>
        <begin position="3"/>
        <end position="112"/>
    </location>
</feature>
<accession>A0A1F7WGV5</accession>
<organism evidence="2 3">
    <name type="scientific">Candidatus Woesebacteria bacterium GWA1_41_8</name>
    <dbReference type="NCBI Taxonomy" id="1802471"/>
    <lineage>
        <taxon>Bacteria</taxon>
        <taxon>Candidatus Woeseibacteriota</taxon>
    </lineage>
</organism>
<gene>
    <name evidence="2" type="ORF">A2115_02555</name>
</gene>
<dbReference type="InterPro" id="IPR029044">
    <property type="entry name" value="Nucleotide-diphossugar_trans"/>
</dbReference>
<dbReference type="AlphaFoldDB" id="A0A1F7WGV5"/>
<dbReference type="PANTHER" id="PTHR43179">
    <property type="entry name" value="RHAMNOSYLTRANSFERASE WBBL"/>
    <property type="match status" value="1"/>
</dbReference>
<dbReference type="EMBL" id="MGFJ01000032">
    <property type="protein sequence ID" value="OGM02041.1"/>
    <property type="molecule type" value="Genomic_DNA"/>
</dbReference>
<comment type="caution">
    <text evidence="2">The sequence shown here is derived from an EMBL/GenBank/DDBJ whole genome shotgun (WGS) entry which is preliminary data.</text>
</comment>
<sequence length="293" mass="33432">MFSLVIVSYNSQDTIARCISSIPKKGLPQIIVVDNASQDKTAEAVRKKFPRVKLIKNPKNVGFTRACNQGAGASTGNFILFLNPDTEILSQNILSTLQSFILRNHSFGVIGFKFVNPDGSLQPSFGSFPTLLRIVADRIPHLNSTLGILIRDGGLFRKVRKVDWTSASGLLVKRDVFLKIGGFDEKIFMYGEDYELAFRLKKAGFQNYFLPWVKILHQDSGRTNPLRKPHKYFSMRKGFLYFFKKHNMDIDLFLLSNMIKVESFLMLATLAFRKGSTEEKNMWKKYLLETLKL</sequence>
<dbReference type="Pfam" id="PF00535">
    <property type="entry name" value="Glycos_transf_2"/>
    <property type="match status" value="1"/>
</dbReference>
<dbReference type="InterPro" id="IPR001173">
    <property type="entry name" value="Glyco_trans_2-like"/>
</dbReference>
<evidence type="ECO:0000313" key="2">
    <source>
        <dbReference type="EMBL" id="OGM02041.1"/>
    </source>
</evidence>
<protein>
    <recommendedName>
        <fullName evidence="1">Glycosyltransferase 2-like domain-containing protein</fullName>
    </recommendedName>
</protein>
<dbReference type="PANTHER" id="PTHR43179:SF7">
    <property type="entry name" value="RHAMNOSYLTRANSFERASE WBBL"/>
    <property type="match status" value="1"/>
</dbReference>
<dbReference type="Proteomes" id="UP000176198">
    <property type="component" value="Unassembled WGS sequence"/>
</dbReference>
<dbReference type="CDD" id="cd04186">
    <property type="entry name" value="GT_2_like_c"/>
    <property type="match status" value="1"/>
</dbReference>
<proteinExistence type="predicted"/>
<dbReference type="SUPFAM" id="SSF53448">
    <property type="entry name" value="Nucleotide-diphospho-sugar transferases"/>
    <property type="match status" value="1"/>
</dbReference>
<evidence type="ECO:0000259" key="1">
    <source>
        <dbReference type="Pfam" id="PF00535"/>
    </source>
</evidence>
<name>A0A1F7WGV5_9BACT</name>
<dbReference type="Gene3D" id="3.90.550.10">
    <property type="entry name" value="Spore Coat Polysaccharide Biosynthesis Protein SpsA, Chain A"/>
    <property type="match status" value="1"/>
</dbReference>